<dbReference type="AlphaFoldDB" id="J3PG47"/>
<accession>J3PG47</accession>
<sequence>MVCCSLACRTWLASIRAVMALAPAPGLLAPAPTVGIGRWPTPQLAVVLESRENKGGSTAACVSQRVVNGYRTQ</sequence>
<evidence type="ECO:0000313" key="3">
    <source>
        <dbReference type="EnsemblFungi" id="EJT70301"/>
    </source>
</evidence>
<gene>
    <name evidence="3" type="primary">20352931</name>
    <name evidence="2" type="ORF">GGTG_12473</name>
</gene>
<dbReference type="GeneID" id="20352931"/>
<keyword evidence="1" id="KW-0732">Signal</keyword>
<dbReference type="HOGENOM" id="CLU_2704955_0_0_1"/>
<organism evidence="2">
    <name type="scientific">Gaeumannomyces tritici (strain R3-111a-1)</name>
    <name type="common">Wheat and barley take-all root rot fungus</name>
    <name type="synonym">Gaeumannomyces graminis var. tritici</name>
    <dbReference type="NCBI Taxonomy" id="644352"/>
    <lineage>
        <taxon>Eukaryota</taxon>
        <taxon>Fungi</taxon>
        <taxon>Dikarya</taxon>
        <taxon>Ascomycota</taxon>
        <taxon>Pezizomycotina</taxon>
        <taxon>Sordariomycetes</taxon>
        <taxon>Sordariomycetidae</taxon>
        <taxon>Magnaporthales</taxon>
        <taxon>Magnaporthaceae</taxon>
        <taxon>Gaeumannomyces</taxon>
    </lineage>
</organism>
<reference evidence="2" key="3">
    <citation type="submission" date="2010-09" db="EMBL/GenBank/DDBJ databases">
        <title>Annotation of Gaeumannomyces graminis var. tritici R3-111a-1.</title>
        <authorList>
            <consortium name="The Broad Institute Genome Sequencing Platform"/>
            <person name="Ma L.-J."/>
            <person name="Dead R."/>
            <person name="Young S.K."/>
            <person name="Zeng Q."/>
            <person name="Gargeya S."/>
            <person name="Fitzgerald M."/>
            <person name="Haas B."/>
            <person name="Abouelleil A."/>
            <person name="Alvarado L."/>
            <person name="Arachchi H.M."/>
            <person name="Berlin A."/>
            <person name="Brown A."/>
            <person name="Chapman S.B."/>
            <person name="Chen Z."/>
            <person name="Dunbar C."/>
            <person name="Freedman E."/>
            <person name="Gearin G."/>
            <person name="Gellesch M."/>
            <person name="Goldberg J."/>
            <person name="Griggs A."/>
            <person name="Gujja S."/>
            <person name="Heiman D."/>
            <person name="Howarth C."/>
            <person name="Larson L."/>
            <person name="Lui A."/>
            <person name="MacDonald P.J.P."/>
            <person name="Mehta T."/>
            <person name="Montmayeur A."/>
            <person name="Murphy C."/>
            <person name="Neiman D."/>
            <person name="Pearson M."/>
            <person name="Priest M."/>
            <person name="Roberts A."/>
            <person name="Saif S."/>
            <person name="Shea T."/>
            <person name="Shenoy N."/>
            <person name="Sisk P."/>
            <person name="Stolte C."/>
            <person name="Sykes S."/>
            <person name="Yandava C."/>
            <person name="Wortman J."/>
            <person name="Nusbaum C."/>
            <person name="Birren B."/>
        </authorList>
    </citation>
    <scope>NUCLEOTIDE SEQUENCE</scope>
    <source>
        <strain evidence="2">R3-111a-1</strain>
    </source>
</reference>
<feature type="non-terminal residue" evidence="2">
    <location>
        <position position="1"/>
    </location>
</feature>
<dbReference type="EMBL" id="GL385402">
    <property type="protein sequence ID" value="EJT70301.1"/>
    <property type="molecule type" value="Genomic_DNA"/>
</dbReference>
<evidence type="ECO:0000313" key="4">
    <source>
        <dbReference type="Proteomes" id="UP000006039"/>
    </source>
</evidence>
<dbReference type="Proteomes" id="UP000006039">
    <property type="component" value="Unassembled WGS sequence"/>
</dbReference>
<protein>
    <recommendedName>
        <fullName evidence="5">Secreted protein</fullName>
    </recommendedName>
</protein>
<reference evidence="3" key="4">
    <citation type="journal article" date="2015" name="G3 (Bethesda)">
        <title>Genome sequences of three phytopathogenic species of the Magnaporthaceae family of fungi.</title>
        <authorList>
            <person name="Okagaki L.H."/>
            <person name="Nunes C.C."/>
            <person name="Sailsbery J."/>
            <person name="Clay B."/>
            <person name="Brown D."/>
            <person name="John T."/>
            <person name="Oh Y."/>
            <person name="Young N."/>
            <person name="Fitzgerald M."/>
            <person name="Haas B.J."/>
            <person name="Zeng Q."/>
            <person name="Young S."/>
            <person name="Adiconis X."/>
            <person name="Fan L."/>
            <person name="Levin J.Z."/>
            <person name="Mitchell T.K."/>
            <person name="Okubara P.A."/>
            <person name="Farman M.L."/>
            <person name="Kohn L.M."/>
            <person name="Birren B."/>
            <person name="Ma L.-J."/>
            <person name="Dean R.A."/>
        </authorList>
    </citation>
    <scope>NUCLEOTIDE SEQUENCE</scope>
    <source>
        <strain evidence="3">R3-111a-1</strain>
    </source>
</reference>
<evidence type="ECO:0000256" key="1">
    <source>
        <dbReference type="SAM" id="SignalP"/>
    </source>
</evidence>
<dbReference type="VEuPathDB" id="FungiDB:GGTG_12473"/>
<reference evidence="3" key="5">
    <citation type="submission" date="2018-04" db="UniProtKB">
        <authorList>
            <consortium name="EnsemblFungi"/>
        </authorList>
    </citation>
    <scope>IDENTIFICATION</scope>
    <source>
        <strain evidence="3">R3-111a-1</strain>
    </source>
</reference>
<feature type="signal peptide" evidence="1">
    <location>
        <begin position="1"/>
        <end position="20"/>
    </location>
</feature>
<dbReference type="EnsemblFungi" id="EJT70301">
    <property type="protein sequence ID" value="EJT70301"/>
    <property type="gene ID" value="GGTG_12473"/>
</dbReference>
<dbReference type="RefSeq" id="XP_009228635.1">
    <property type="nucleotide sequence ID" value="XM_009230371.1"/>
</dbReference>
<keyword evidence="4" id="KW-1185">Reference proteome</keyword>
<evidence type="ECO:0000313" key="2">
    <source>
        <dbReference type="EMBL" id="EJT70301.1"/>
    </source>
</evidence>
<reference evidence="2" key="2">
    <citation type="submission" date="2010-07" db="EMBL/GenBank/DDBJ databases">
        <authorList>
            <consortium name="The Broad Institute Genome Sequencing Platform"/>
            <consortium name="Broad Institute Genome Sequencing Center for Infectious Disease"/>
            <person name="Ma L.-J."/>
            <person name="Dead R."/>
            <person name="Young S."/>
            <person name="Zeng Q."/>
            <person name="Koehrsen M."/>
            <person name="Alvarado L."/>
            <person name="Berlin A."/>
            <person name="Chapman S.B."/>
            <person name="Chen Z."/>
            <person name="Freedman E."/>
            <person name="Gellesch M."/>
            <person name="Goldberg J."/>
            <person name="Griggs A."/>
            <person name="Gujja S."/>
            <person name="Heilman E.R."/>
            <person name="Heiman D."/>
            <person name="Hepburn T."/>
            <person name="Howarth C."/>
            <person name="Jen D."/>
            <person name="Larson L."/>
            <person name="Mehta T."/>
            <person name="Neiman D."/>
            <person name="Pearson M."/>
            <person name="Roberts A."/>
            <person name="Saif S."/>
            <person name="Shea T."/>
            <person name="Shenoy N."/>
            <person name="Sisk P."/>
            <person name="Stolte C."/>
            <person name="Sykes S."/>
            <person name="Walk T."/>
            <person name="White J."/>
            <person name="Yandava C."/>
            <person name="Haas B."/>
            <person name="Nusbaum C."/>
            <person name="Birren B."/>
        </authorList>
    </citation>
    <scope>NUCLEOTIDE SEQUENCE</scope>
    <source>
        <strain evidence="2">R3-111a-1</strain>
    </source>
</reference>
<reference evidence="4" key="1">
    <citation type="submission" date="2010-07" db="EMBL/GenBank/DDBJ databases">
        <title>The genome sequence of Gaeumannomyces graminis var. tritici strain R3-111a-1.</title>
        <authorList>
            <consortium name="The Broad Institute Genome Sequencing Platform"/>
            <person name="Ma L.-J."/>
            <person name="Dead R."/>
            <person name="Young S."/>
            <person name="Zeng Q."/>
            <person name="Koehrsen M."/>
            <person name="Alvarado L."/>
            <person name="Berlin A."/>
            <person name="Chapman S.B."/>
            <person name="Chen Z."/>
            <person name="Freedman E."/>
            <person name="Gellesch M."/>
            <person name="Goldberg J."/>
            <person name="Griggs A."/>
            <person name="Gujja S."/>
            <person name="Heilman E.R."/>
            <person name="Heiman D."/>
            <person name="Hepburn T."/>
            <person name="Howarth C."/>
            <person name="Jen D."/>
            <person name="Larson L."/>
            <person name="Mehta T."/>
            <person name="Neiman D."/>
            <person name="Pearson M."/>
            <person name="Roberts A."/>
            <person name="Saif S."/>
            <person name="Shea T."/>
            <person name="Shenoy N."/>
            <person name="Sisk P."/>
            <person name="Stolte C."/>
            <person name="Sykes S."/>
            <person name="Walk T."/>
            <person name="White J."/>
            <person name="Yandava C."/>
            <person name="Haas B."/>
            <person name="Nusbaum C."/>
            <person name="Birren B."/>
        </authorList>
    </citation>
    <scope>NUCLEOTIDE SEQUENCE [LARGE SCALE GENOMIC DNA]</scope>
    <source>
        <strain evidence="4">R3-111a-1</strain>
    </source>
</reference>
<evidence type="ECO:0008006" key="5">
    <source>
        <dbReference type="Google" id="ProtNLM"/>
    </source>
</evidence>
<feature type="chain" id="PRO_5015095366" description="Secreted protein" evidence="1">
    <location>
        <begin position="21"/>
        <end position="73"/>
    </location>
</feature>
<proteinExistence type="predicted"/>
<name>J3PG47_GAET3</name>